<feature type="transmembrane region" description="Helical" evidence="7">
    <location>
        <begin position="153"/>
        <end position="170"/>
    </location>
</feature>
<dbReference type="EMBL" id="RQGF01000025">
    <property type="protein sequence ID" value="TGL61715.1"/>
    <property type="molecule type" value="Genomic_DNA"/>
</dbReference>
<reference evidence="10" key="1">
    <citation type="journal article" date="2019" name="PLoS Negl. Trop. Dis.">
        <title>Revisiting the worldwide diversity of Leptospira species in the environment.</title>
        <authorList>
            <person name="Vincent A.T."/>
            <person name="Schiettekatte O."/>
            <person name="Bourhy P."/>
            <person name="Veyrier F.J."/>
            <person name="Picardeau M."/>
        </authorList>
    </citation>
    <scope>NUCLEOTIDE SEQUENCE [LARGE SCALE GENOMIC DNA]</scope>
    <source>
        <strain evidence="10">201702455</strain>
    </source>
</reference>
<keyword evidence="5 7" id="KW-1133">Transmembrane helix</keyword>
<evidence type="ECO:0000256" key="7">
    <source>
        <dbReference type="SAM" id="Phobius"/>
    </source>
</evidence>
<evidence type="ECO:0000256" key="6">
    <source>
        <dbReference type="ARBA" id="ARBA00023136"/>
    </source>
</evidence>
<evidence type="ECO:0000256" key="5">
    <source>
        <dbReference type="ARBA" id="ARBA00022989"/>
    </source>
</evidence>
<keyword evidence="3" id="KW-1003">Cell membrane</keyword>
<feature type="transmembrane region" description="Helical" evidence="7">
    <location>
        <begin position="247"/>
        <end position="267"/>
    </location>
</feature>
<dbReference type="RefSeq" id="WP_135649368.1">
    <property type="nucleotide sequence ID" value="NZ_RQGF01000025.1"/>
</dbReference>
<dbReference type="OrthoDB" id="345277at2"/>
<dbReference type="GO" id="GO:0006465">
    <property type="term" value="P:signal peptide processing"/>
    <property type="evidence" value="ECO:0007669"/>
    <property type="project" value="TreeGrafter"/>
</dbReference>
<dbReference type="PANTHER" id="PTHR30487:SF0">
    <property type="entry name" value="PREPILIN LEADER PEPTIDASE_N-METHYLTRANSFERASE-RELATED"/>
    <property type="match status" value="1"/>
</dbReference>
<dbReference type="Pfam" id="PF06750">
    <property type="entry name" value="A24_N_bact"/>
    <property type="match status" value="1"/>
</dbReference>
<dbReference type="AlphaFoldDB" id="A0A4R9K641"/>
<dbReference type="InterPro" id="IPR000045">
    <property type="entry name" value="Prepilin_IV_endopep_pep"/>
</dbReference>
<keyword evidence="4 7" id="KW-0812">Transmembrane</keyword>
<feature type="domain" description="Prepilin type IV endopeptidase peptidase" evidence="8">
    <location>
        <begin position="130"/>
        <end position="233"/>
    </location>
</feature>
<dbReference type="InterPro" id="IPR010627">
    <property type="entry name" value="Prepilin_pept_A24_N"/>
</dbReference>
<dbReference type="PANTHER" id="PTHR30487">
    <property type="entry name" value="TYPE 4 PREPILIN-LIKE PROTEINS LEADER PEPTIDE-PROCESSING ENZYME"/>
    <property type="match status" value="1"/>
</dbReference>
<keyword evidence="6 7" id="KW-0472">Membrane</keyword>
<comment type="similarity">
    <text evidence="2">Belongs to the peptidase A24 family.</text>
</comment>
<proteinExistence type="inferred from homology"/>
<feature type="transmembrane region" description="Helical" evidence="7">
    <location>
        <begin position="217"/>
        <end position="235"/>
    </location>
</feature>
<dbReference type="Pfam" id="PF01478">
    <property type="entry name" value="Peptidase_A24"/>
    <property type="match status" value="1"/>
</dbReference>
<sequence>MAEFYSEFPSLVIFIWIGGVLISFSMGSFYSTLAYRVVRFYYGKERKIGSKLFRLRKILIEPSSCESCGNKITGLVIFPVFGYWFSKKECSNCKVPINPLYSLCEAVFGLLFVVAFLLSGKLLGTFAFLALCGHLLVSASTDFQKFSLDYENLPFILLFGALTNYLFFDATPGKADLIVYVCFSAVFFLIYFLFPNAMGFADAVFAPAFALLCGHPWWIFFLNSSYGIAIIVTVLKRKKGESLRRVPIPMGVYFSIGLALTFLARLVSNSGLLPEWTNFIL</sequence>
<dbReference type="InterPro" id="IPR050882">
    <property type="entry name" value="Prepilin_peptidase/N-MTase"/>
</dbReference>
<comment type="caution">
    <text evidence="10">The sequence shown here is derived from an EMBL/GenBank/DDBJ whole genome shotgun (WGS) entry which is preliminary data.</text>
</comment>
<evidence type="ECO:0000256" key="2">
    <source>
        <dbReference type="ARBA" id="ARBA00005801"/>
    </source>
</evidence>
<name>A0A4R9K641_9LEPT</name>
<feature type="domain" description="Prepilin peptidase A24 N-terminal" evidence="9">
    <location>
        <begin position="22"/>
        <end position="117"/>
    </location>
</feature>
<dbReference type="GO" id="GO:0004190">
    <property type="term" value="F:aspartic-type endopeptidase activity"/>
    <property type="evidence" value="ECO:0007669"/>
    <property type="project" value="InterPro"/>
</dbReference>
<evidence type="ECO:0000256" key="1">
    <source>
        <dbReference type="ARBA" id="ARBA00004651"/>
    </source>
</evidence>
<evidence type="ECO:0000259" key="9">
    <source>
        <dbReference type="Pfam" id="PF06750"/>
    </source>
</evidence>
<feature type="transmembrane region" description="Helical" evidence="7">
    <location>
        <begin position="177"/>
        <end position="197"/>
    </location>
</feature>
<organism evidence="10 11">
    <name type="scientific">Leptospira sarikeiensis</name>
    <dbReference type="NCBI Taxonomy" id="2484943"/>
    <lineage>
        <taxon>Bacteria</taxon>
        <taxon>Pseudomonadati</taxon>
        <taxon>Spirochaetota</taxon>
        <taxon>Spirochaetia</taxon>
        <taxon>Leptospirales</taxon>
        <taxon>Leptospiraceae</taxon>
        <taxon>Leptospira</taxon>
    </lineage>
</organism>
<dbReference type="GO" id="GO:0005886">
    <property type="term" value="C:plasma membrane"/>
    <property type="evidence" value="ECO:0007669"/>
    <property type="project" value="UniProtKB-SubCell"/>
</dbReference>
<evidence type="ECO:0000313" key="10">
    <source>
        <dbReference type="EMBL" id="TGL61715.1"/>
    </source>
</evidence>
<evidence type="ECO:0000259" key="8">
    <source>
        <dbReference type="Pfam" id="PF01478"/>
    </source>
</evidence>
<evidence type="ECO:0000256" key="3">
    <source>
        <dbReference type="ARBA" id="ARBA00022475"/>
    </source>
</evidence>
<keyword evidence="11" id="KW-1185">Reference proteome</keyword>
<protein>
    <submittedName>
        <fullName evidence="10">Prepilin peptidase</fullName>
    </submittedName>
</protein>
<accession>A0A4R9K641</accession>
<comment type="subcellular location">
    <subcellularLocation>
        <location evidence="1">Cell membrane</location>
        <topology evidence="1">Multi-pass membrane protein</topology>
    </subcellularLocation>
</comment>
<evidence type="ECO:0000313" key="11">
    <source>
        <dbReference type="Proteomes" id="UP000297762"/>
    </source>
</evidence>
<feature type="transmembrane region" description="Helical" evidence="7">
    <location>
        <begin position="12"/>
        <end position="38"/>
    </location>
</feature>
<gene>
    <name evidence="10" type="ORF">EHQ64_10135</name>
</gene>
<evidence type="ECO:0000256" key="4">
    <source>
        <dbReference type="ARBA" id="ARBA00022692"/>
    </source>
</evidence>
<dbReference type="Proteomes" id="UP000297762">
    <property type="component" value="Unassembled WGS sequence"/>
</dbReference>